<dbReference type="EnsemblMetazoa" id="BGLB029582-RA">
    <property type="protein sequence ID" value="BGLB029582-PA"/>
    <property type="gene ID" value="BGLB029582"/>
</dbReference>
<evidence type="ECO:0000313" key="2">
    <source>
        <dbReference type="EnsemblMetazoa" id="BGLB029582-PA"/>
    </source>
</evidence>
<proteinExistence type="predicted"/>
<dbReference type="KEGG" id="bgt:106072531"/>
<protein>
    <submittedName>
        <fullName evidence="2">Uncharacterized protein</fullName>
    </submittedName>
</protein>
<evidence type="ECO:0000313" key="3">
    <source>
        <dbReference type="Proteomes" id="UP000076420"/>
    </source>
</evidence>
<feature type="region of interest" description="Disordered" evidence="1">
    <location>
        <begin position="30"/>
        <end position="51"/>
    </location>
</feature>
<organism evidence="2 3">
    <name type="scientific">Biomphalaria glabrata</name>
    <name type="common">Bloodfluke planorb</name>
    <name type="synonym">Freshwater snail</name>
    <dbReference type="NCBI Taxonomy" id="6526"/>
    <lineage>
        <taxon>Eukaryota</taxon>
        <taxon>Metazoa</taxon>
        <taxon>Spiralia</taxon>
        <taxon>Lophotrochozoa</taxon>
        <taxon>Mollusca</taxon>
        <taxon>Gastropoda</taxon>
        <taxon>Heterobranchia</taxon>
        <taxon>Euthyneura</taxon>
        <taxon>Panpulmonata</taxon>
        <taxon>Hygrophila</taxon>
        <taxon>Lymnaeoidea</taxon>
        <taxon>Planorbidae</taxon>
        <taxon>Biomphalaria</taxon>
    </lineage>
</organism>
<gene>
    <name evidence="2" type="primary">106072531</name>
</gene>
<dbReference type="VEuPathDB" id="VectorBase:BGLAX_047033"/>
<dbReference type="AlphaFoldDB" id="A0A2C9LCY5"/>
<name>A0A2C9LCY5_BIOGL</name>
<dbReference type="OrthoDB" id="10060191at2759"/>
<evidence type="ECO:0000256" key="1">
    <source>
        <dbReference type="SAM" id="MobiDB-lite"/>
    </source>
</evidence>
<accession>A0A2C9LCY5</accession>
<reference evidence="2" key="1">
    <citation type="submission" date="2020-05" db="UniProtKB">
        <authorList>
            <consortium name="EnsemblMetazoa"/>
        </authorList>
    </citation>
    <scope>IDENTIFICATION</scope>
    <source>
        <strain evidence="2">BB02</strain>
    </source>
</reference>
<dbReference type="Proteomes" id="UP000076420">
    <property type="component" value="Unassembled WGS sequence"/>
</dbReference>
<dbReference type="VEuPathDB" id="VectorBase:BGLB029582"/>
<sequence length="212" mass="23845">MVGAGGGTRRSAVIRQLLGPILELQAQKETQERQLGNQHSNERCEKTSTAQRRALYSGSRVTQAALTEILNRNDGHAFSLTENLEHFQDMLMKQPTGSSRLVSDMEDLYEGLPQVAIEDGRVSKLLGSNFCYGGFARPEYLVTTMLKSPSWLSARLLLSCPQSDDMKGVFGEPTDLETSDLESIYSALFDYHQVKRQYTFYSRSFEKPESIF</sequence>